<dbReference type="GO" id="GO:0005886">
    <property type="term" value="C:plasma membrane"/>
    <property type="evidence" value="ECO:0007669"/>
    <property type="project" value="UniProtKB-SubCell"/>
</dbReference>
<dbReference type="InterPro" id="IPR004477">
    <property type="entry name" value="ComEC_N"/>
</dbReference>
<feature type="transmembrane region" description="Helical" evidence="7">
    <location>
        <begin position="319"/>
        <end position="335"/>
    </location>
</feature>
<comment type="subcellular location">
    <subcellularLocation>
        <location evidence="1">Cell membrane</location>
        <topology evidence="1">Multi-pass membrane protein</topology>
    </subcellularLocation>
</comment>
<dbReference type="RefSeq" id="WP_188939530.1">
    <property type="nucleotide sequence ID" value="NZ_BMNA01000001.1"/>
</dbReference>
<gene>
    <name evidence="9" type="primary">comE</name>
    <name evidence="9" type="ORF">GCM10011594_00390</name>
</gene>
<keyword evidence="2" id="KW-1003">Cell membrane</keyword>
<accession>A0A917SKC5</accession>
<protein>
    <submittedName>
        <fullName evidence="9">Competence protein ComEC</fullName>
    </submittedName>
</protein>
<evidence type="ECO:0000256" key="1">
    <source>
        <dbReference type="ARBA" id="ARBA00004651"/>
    </source>
</evidence>
<evidence type="ECO:0000256" key="7">
    <source>
        <dbReference type="SAM" id="Phobius"/>
    </source>
</evidence>
<dbReference type="Pfam" id="PF03772">
    <property type="entry name" value="Competence"/>
    <property type="match status" value="1"/>
</dbReference>
<dbReference type="Gene3D" id="3.60.15.10">
    <property type="entry name" value="Ribonuclease Z/Hydroxyacylglutathione hydrolase-like"/>
    <property type="match status" value="1"/>
</dbReference>
<feature type="transmembrane region" description="Helical" evidence="7">
    <location>
        <begin position="451"/>
        <end position="474"/>
    </location>
</feature>
<feature type="transmembrane region" description="Helical" evidence="7">
    <location>
        <begin position="290"/>
        <end position="312"/>
    </location>
</feature>
<reference evidence="9" key="1">
    <citation type="journal article" date="2014" name="Int. J. Syst. Evol. Microbiol.">
        <title>Complete genome sequence of Corynebacterium casei LMG S-19264T (=DSM 44701T), isolated from a smear-ripened cheese.</title>
        <authorList>
            <consortium name="US DOE Joint Genome Institute (JGI-PGF)"/>
            <person name="Walter F."/>
            <person name="Albersmeier A."/>
            <person name="Kalinowski J."/>
            <person name="Ruckert C."/>
        </authorList>
    </citation>
    <scope>NUCLEOTIDE SEQUENCE</scope>
    <source>
        <strain evidence="9">CGMCC 4.7308</strain>
    </source>
</reference>
<dbReference type="PANTHER" id="PTHR30619:SF1">
    <property type="entry name" value="RECOMBINATION PROTEIN 2"/>
    <property type="match status" value="1"/>
</dbReference>
<dbReference type="CDD" id="cd07731">
    <property type="entry name" value="ComA-like_MBL-fold"/>
    <property type="match status" value="1"/>
</dbReference>
<dbReference type="Proteomes" id="UP000655208">
    <property type="component" value="Unassembled WGS sequence"/>
</dbReference>
<feature type="domain" description="Metallo-beta-lactamase" evidence="8">
    <location>
        <begin position="577"/>
        <end position="772"/>
    </location>
</feature>
<evidence type="ECO:0000313" key="9">
    <source>
        <dbReference type="EMBL" id="GGL84727.1"/>
    </source>
</evidence>
<dbReference type="NCBIfam" id="TIGR00360">
    <property type="entry name" value="ComEC_N-term"/>
    <property type="match status" value="1"/>
</dbReference>
<evidence type="ECO:0000313" key="10">
    <source>
        <dbReference type="Proteomes" id="UP000655208"/>
    </source>
</evidence>
<evidence type="ECO:0000256" key="5">
    <source>
        <dbReference type="ARBA" id="ARBA00023136"/>
    </source>
</evidence>
<dbReference type="PANTHER" id="PTHR30619">
    <property type="entry name" value="DNA INTERNALIZATION/COMPETENCE PROTEIN COMEC/REC2"/>
    <property type="match status" value="1"/>
</dbReference>
<dbReference type="AlphaFoldDB" id="A0A917SKC5"/>
<comment type="caution">
    <text evidence="9">The sequence shown here is derived from an EMBL/GenBank/DDBJ whole genome shotgun (WGS) entry which is preliminary data.</text>
</comment>
<evidence type="ECO:0000256" key="4">
    <source>
        <dbReference type="ARBA" id="ARBA00022989"/>
    </source>
</evidence>
<evidence type="ECO:0000259" key="8">
    <source>
        <dbReference type="SMART" id="SM00849"/>
    </source>
</evidence>
<dbReference type="EMBL" id="BMNA01000001">
    <property type="protein sequence ID" value="GGL84727.1"/>
    <property type="molecule type" value="Genomic_DNA"/>
</dbReference>
<dbReference type="InterPro" id="IPR052159">
    <property type="entry name" value="Competence_DNA_uptake"/>
</dbReference>
<reference evidence="9" key="2">
    <citation type="submission" date="2020-09" db="EMBL/GenBank/DDBJ databases">
        <authorList>
            <person name="Sun Q."/>
            <person name="Zhou Y."/>
        </authorList>
    </citation>
    <scope>NUCLEOTIDE SEQUENCE</scope>
    <source>
        <strain evidence="9">CGMCC 4.7308</strain>
    </source>
</reference>
<feature type="transmembrane region" description="Helical" evidence="7">
    <location>
        <begin position="417"/>
        <end position="439"/>
    </location>
</feature>
<sequence length="833" mass="83115">MTGRRARRAARRRELEEPPARLDLRLALPATAAWAGALLGSTDDRSLQVASVLAVSLSCLLLCRTARGRLRHGAIAATALFLGLELVAGVEVRAAAADPLIAAAADGSWAQTTLTVAAVPTAVAARPVGADGGDGGGDGAAGGDGLAGGDGAAGGEGARGGAASRWRFAARDVDARVAGRAWSAVAAVTVFGDGDHWRDLAPGTRVRVSGLLAPDTFGTQPSVLLRARDPPVVLTAPPWWQRAAQQVRRRLAAAAAPLDPDARGLLLGVAVGDTSAIPDGLAADARTTGLTHLVAVSGSHFAVLCGAVVLVLRRIGRRSAVAGGAVTVAALVVLVGPQPSVLRAAAMGGLSLVGVLLGRPRAAVPALSAAVVVLLVLDPSLATAPGFVLSVQATAALALLAPVWSRALRRRGWPAGAADALAVPLAATVATVPVIASLSGSVSLVGVPANILVAPVVAVSLVLGVLCAAVGAVWPAGGAALARADAVPLQWIGTVAHTLARWPSATLPWPASVGGVLVLAGLLAVVVLALSGRRSRAVLLAAAVGAAVVFVPARALGPVPWGWPPPDWLLVGCEVGQGDAMVLSTGEPGVGVVVDAGPDPALADACLDRLAVATVPLVVLTHLHADHVDGLPGIWPGRSVGAIGVGPDRSSASAWSTLTGAAAARGAPVLDLRPGVRWSSGALTLEVLGPAAAFHGTDSDPNNDSVVLRATLRGVRILMTGDIEREAQQALLDRRTDLRADVLEQPHHGSARFLPAFAAAVSARVSVIGVGSGNSYGQPSPSALATLAAAGTAVLRTDLQGDVAVTLSEGVLATAARGAGSPVARGAVRGRGS</sequence>
<name>A0A917SKC5_9ACTN</name>
<keyword evidence="10" id="KW-1185">Reference proteome</keyword>
<feature type="transmembrane region" description="Helical" evidence="7">
    <location>
        <begin position="387"/>
        <end position="405"/>
    </location>
</feature>
<dbReference type="InterPro" id="IPR001279">
    <property type="entry name" value="Metallo-B-lactamas"/>
</dbReference>
<feature type="region of interest" description="Disordered" evidence="6">
    <location>
        <begin position="134"/>
        <end position="154"/>
    </location>
</feature>
<dbReference type="Pfam" id="PF00753">
    <property type="entry name" value="Lactamase_B"/>
    <property type="match status" value="1"/>
</dbReference>
<feature type="transmembrane region" description="Helical" evidence="7">
    <location>
        <begin position="509"/>
        <end position="530"/>
    </location>
</feature>
<keyword evidence="4 7" id="KW-1133">Transmembrane helix</keyword>
<proteinExistence type="predicted"/>
<dbReference type="InterPro" id="IPR036866">
    <property type="entry name" value="RibonucZ/Hydroxyglut_hydro"/>
</dbReference>
<keyword evidence="3 7" id="KW-0812">Transmembrane</keyword>
<evidence type="ECO:0000256" key="6">
    <source>
        <dbReference type="SAM" id="MobiDB-lite"/>
    </source>
</evidence>
<keyword evidence="5 7" id="KW-0472">Membrane</keyword>
<feature type="transmembrane region" description="Helical" evidence="7">
    <location>
        <begin position="364"/>
        <end position="381"/>
    </location>
</feature>
<feature type="transmembrane region" description="Helical" evidence="7">
    <location>
        <begin position="537"/>
        <end position="556"/>
    </location>
</feature>
<dbReference type="SUPFAM" id="SSF56281">
    <property type="entry name" value="Metallo-hydrolase/oxidoreductase"/>
    <property type="match status" value="1"/>
</dbReference>
<evidence type="ECO:0000256" key="3">
    <source>
        <dbReference type="ARBA" id="ARBA00022692"/>
    </source>
</evidence>
<evidence type="ECO:0000256" key="2">
    <source>
        <dbReference type="ARBA" id="ARBA00022475"/>
    </source>
</evidence>
<dbReference type="SMART" id="SM00849">
    <property type="entry name" value="Lactamase_B"/>
    <property type="match status" value="1"/>
</dbReference>
<organism evidence="9 10">
    <name type="scientific">Nakamurella endophytica</name>
    <dbReference type="NCBI Taxonomy" id="1748367"/>
    <lineage>
        <taxon>Bacteria</taxon>
        <taxon>Bacillati</taxon>
        <taxon>Actinomycetota</taxon>
        <taxon>Actinomycetes</taxon>
        <taxon>Nakamurellales</taxon>
        <taxon>Nakamurellaceae</taxon>
        <taxon>Nakamurella</taxon>
    </lineage>
</organism>
<dbReference type="InterPro" id="IPR035681">
    <property type="entry name" value="ComA-like_MBL"/>
</dbReference>